<proteinExistence type="predicted"/>
<dbReference type="Proteomes" id="UP000266677">
    <property type="component" value="Unassembled WGS sequence"/>
</dbReference>
<dbReference type="EMBL" id="QZFU01000013">
    <property type="protein sequence ID" value="RJO78275.1"/>
    <property type="molecule type" value="Genomic_DNA"/>
</dbReference>
<dbReference type="RefSeq" id="WP_120038495.1">
    <property type="nucleotide sequence ID" value="NZ_QZFU01000013.1"/>
</dbReference>
<evidence type="ECO:0000313" key="2">
    <source>
        <dbReference type="Proteomes" id="UP000266677"/>
    </source>
</evidence>
<evidence type="ECO:0000313" key="1">
    <source>
        <dbReference type="EMBL" id="RJO78275.1"/>
    </source>
</evidence>
<dbReference type="AlphaFoldDB" id="A0A3A4KTB9"/>
<reference evidence="1 2" key="1">
    <citation type="submission" date="2018-09" db="EMBL/GenBank/DDBJ databases">
        <title>YIM PH21274 draft genome.</title>
        <authorList>
            <person name="Miao C."/>
        </authorList>
    </citation>
    <scope>NUCLEOTIDE SEQUENCE [LARGE SCALE GENOMIC DNA]</scope>
    <source>
        <strain evidence="1 2">YIM PH 21724</strain>
    </source>
</reference>
<organism evidence="1 2">
    <name type="scientific">Nocardia panacis</name>
    <dbReference type="NCBI Taxonomy" id="2340916"/>
    <lineage>
        <taxon>Bacteria</taxon>
        <taxon>Bacillati</taxon>
        <taxon>Actinomycetota</taxon>
        <taxon>Actinomycetes</taxon>
        <taxon>Mycobacteriales</taxon>
        <taxon>Nocardiaceae</taxon>
        <taxon>Nocardia</taxon>
    </lineage>
</organism>
<dbReference type="OrthoDB" id="4376040at2"/>
<keyword evidence="2" id="KW-1185">Reference proteome</keyword>
<protein>
    <submittedName>
        <fullName evidence="1">Uncharacterized protein</fullName>
    </submittedName>
</protein>
<sequence>MVKRSDTVADLEQALAATVVFREDPDEKFWMIGETPTQTLHVRLGNFPDEELWSLYLGNDRWMDFTTPPAGWTLDISEAGWPDTARDRLPKGEFH</sequence>
<gene>
    <name evidence="1" type="ORF">D5S18_04980</name>
</gene>
<accession>A0A3A4KTB9</accession>
<comment type="caution">
    <text evidence="1">The sequence shown here is derived from an EMBL/GenBank/DDBJ whole genome shotgun (WGS) entry which is preliminary data.</text>
</comment>
<name>A0A3A4KTB9_9NOCA</name>